<dbReference type="EMBL" id="FOKG01000009">
    <property type="protein sequence ID" value="SFB36803.1"/>
    <property type="molecule type" value="Genomic_DNA"/>
</dbReference>
<accession>A0A1I1AKE1</accession>
<protein>
    <submittedName>
        <fullName evidence="2">Condensation domain-containing protein</fullName>
    </submittedName>
</protein>
<evidence type="ECO:0000313" key="3">
    <source>
        <dbReference type="Proteomes" id="UP000243799"/>
    </source>
</evidence>
<dbReference type="GO" id="GO:0044550">
    <property type="term" value="P:secondary metabolite biosynthetic process"/>
    <property type="evidence" value="ECO:0007669"/>
    <property type="project" value="TreeGrafter"/>
</dbReference>
<dbReference type="GO" id="GO:0031177">
    <property type="term" value="F:phosphopantetheine binding"/>
    <property type="evidence" value="ECO:0007669"/>
    <property type="project" value="TreeGrafter"/>
</dbReference>
<dbReference type="STRING" id="490629.SAMN05216266_109104"/>
<name>A0A1I1AKE1_9PSEU</name>
<dbReference type="GO" id="GO:0043041">
    <property type="term" value="P:amino acid activation for nonribosomal peptide biosynthetic process"/>
    <property type="evidence" value="ECO:0007669"/>
    <property type="project" value="TreeGrafter"/>
</dbReference>
<evidence type="ECO:0000313" key="2">
    <source>
        <dbReference type="EMBL" id="SFB36803.1"/>
    </source>
</evidence>
<sequence>MQVTTIEHYVPEPGTLLEWRPAPSTRDAVAAAPAVDVPPSFNQWFHLQTAARAADGRCAPGVWLALAFDLPGRLDPVALDATFAYWIRRHETLRSGFRGTREDPERFVVPKAEVALIPGDVHHFTSAPGLRAHLRSRLDEVCDPLSWPGFVLAAIVRSTGFTVFCGFDHRNVDGYSLAIAVHELATIYLALSAGEPLELPAAGSFIEYCALENARQPPGPDDPAMIRWGRFLDACGGTTPAFPLQLGVRPGFPRPQTTSCRRLLDRSAVAGFEALCRKLGGSVFTGVLAAAALALRRRGAGGDIRLVTPMHTRTDPRWAHTIGWLTTVAPLTLCAREDRFAMALRSAVAEFRAAREAGADRMPVVLPALGDRFRRTRDDVFMVSYTDYRGLRGSEQHAPRRAQHISNVTVADDAQFWVSRTHEGLFLRARYPDTPEAHQNVAAFIESFTAIISQAHLTPAH</sequence>
<keyword evidence="3" id="KW-1185">Reference proteome</keyword>
<dbReference type="InterPro" id="IPR023213">
    <property type="entry name" value="CAT-like_dom_sf"/>
</dbReference>
<dbReference type="GO" id="GO:0008610">
    <property type="term" value="P:lipid biosynthetic process"/>
    <property type="evidence" value="ECO:0007669"/>
    <property type="project" value="UniProtKB-ARBA"/>
</dbReference>
<dbReference type="Pfam" id="PF00668">
    <property type="entry name" value="Condensation"/>
    <property type="match status" value="1"/>
</dbReference>
<dbReference type="GO" id="GO:0003824">
    <property type="term" value="F:catalytic activity"/>
    <property type="evidence" value="ECO:0007669"/>
    <property type="project" value="InterPro"/>
</dbReference>
<feature type="domain" description="Condensation" evidence="1">
    <location>
        <begin position="65"/>
        <end position="357"/>
    </location>
</feature>
<evidence type="ECO:0000259" key="1">
    <source>
        <dbReference type="Pfam" id="PF00668"/>
    </source>
</evidence>
<gene>
    <name evidence="2" type="ORF">SAMN05216266_109104</name>
</gene>
<dbReference type="SUPFAM" id="SSF52777">
    <property type="entry name" value="CoA-dependent acyltransferases"/>
    <property type="match status" value="2"/>
</dbReference>
<dbReference type="PANTHER" id="PTHR45527:SF1">
    <property type="entry name" value="FATTY ACID SYNTHASE"/>
    <property type="match status" value="1"/>
</dbReference>
<dbReference type="RefSeq" id="WP_091674113.1">
    <property type="nucleotide sequence ID" value="NZ_FOKG01000009.1"/>
</dbReference>
<dbReference type="OrthoDB" id="9789603at2"/>
<dbReference type="GO" id="GO:0005737">
    <property type="term" value="C:cytoplasm"/>
    <property type="evidence" value="ECO:0007669"/>
    <property type="project" value="TreeGrafter"/>
</dbReference>
<proteinExistence type="predicted"/>
<dbReference type="Proteomes" id="UP000243799">
    <property type="component" value="Unassembled WGS sequence"/>
</dbReference>
<dbReference type="AlphaFoldDB" id="A0A1I1AKE1"/>
<dbReference type="Gene3D" id="3.30.559.30">
    <property type="entry name" value="Nonribosomal peptide synthetase, condensation domain"/>
    <property type="match status" value="1"/>
</dbReference>
<dbReference type="InterPro" id="IPR001242">
    <property type="entry name" value="Condensation_dom"/>
</dbReference>
<dbReference type="PANTHER" id="PTHR45527">
    <property type="entry name" value="NONRIBOSOMAL PEPTIDE SYNTHETASE"/>
    <property type="match status" value="1"/>
</dbReference>
<organism evidence="2 3">
    <name type="scientific">Amycolatopsis marina</name>
    <dbReference type="NCBI Taxonomy" id="490629"/>
    <lineage>
        <taxon>Bacteria</taxon>
        <taxon>Bacillati</taxon>
        <taxon>Actinomycetota</taxon>
        <taxon>Actinomycetes</taxon>
        <taxon>Pseudonocardiales</taxon>
        <taxon>Pseudonocardiaceae</taxon>
        <taxon>Amycolatopsis</taxon>
    </lineage>
</organism>
<reference evidence="3" key="1">
    <citation type="submission" date="2016-10" db="EMBL/GenBank/DDBJ databases">
        <authorList>
            <person name="Varghese N."/>
            <person name="Submissions S."/>
        </authorList>
    </citation>
    <scope>NUCLEOTIDE SEQUENCE [LARGE SCALE GENOMIC DNA]</scope>
    <source>
        <strain evidence="3">CGMCC 4.3568</strain>
    </source>
</reference>
<dbReference type="Gene3D" id="3.30.559.10">
    <property type="entry name" value="Chloramphenicol acetyltransferase-like domain"/>
    <property type="match status" value="1"/>
</dbReference>